<accession>A0A1G8PB63</accession>
<evidence type="ECO:0000256" key="8">
    <source>
        <dbReference type="ARBA" id="ARBA00038436"/>
    </source>
</evidence>
<feature type="transmembrane region" description="Helical" evidence="9">
    <location>
        <begin position="126"/>
        <end position="144"/>
    </location>
</feature>
<gene>
    <name evidence="11" type="ORF">SAMN04488123_10839</name>
</gene>
<keyword evidence="12" id="KW-1185">Reference proteome</keyword>
<dbReference type="GO" id="GO:0015740">
    <property type="term" value="P:C4-dicarboxylate transport"/>
    <property type="evidence" value="ECO:0007669"/>
    <property type="project" value="TreeGrafter"/>
</dbReference>
<dbReference type="InterPro" id="IPR007387">
    <property type="entry name" value="TRAP_DctQ"/>
</dbReference>
<evidence type="ECO:0000256" key="5">
    <source>
        <dbReference type="ARBA" id="ARBA00022692"/>
    </source>
</evidence>
<feature type="domain" description="Tripartite ATP-independent periplasmic transporters DctQ component" evidence="10">
    <location>
        <begin position="24"/>
        <end position="145"/>
    </location>
</feature>
<evidence type="ECO:0000256" key="9">
    <source>
        <dbReference type="SAM" id="Phobius"/>
    </source>
</evidence>
<organism evidence="11 12">
    <name type="scientific">Natribacillus halophilus</name>
    <dbReference type="NCBI Taxonomy" id="549003"/>
    <lineage>
        <taxon>Bacteria</taxon>
        <taxon>Bacillati</taxon>
        <taxon>Bacillota</taxon>
        <taxon>Bacilli</taxon>
        <taxon>Bacillales</taxon>
        <taxon>Bacillaceae</taxon>
        <taxon>Natribacillus</taxon>
    </lineage>
</organism>
<proteinExistence type="inferred from homology"/>
<dbReference type="RefSeq" id="WP_090398601.1">
    <property type="nucleotide sequence ID" value="NZ_FNEN01000008.1"/>
</dbReference>
<dbReference type="GO" id="GO:0022857">
    <property type="term" value="F:transmembrane transporter activity"/>
    <property type="evidence" value="ECO:0007669"/>
    <property type="project" value="TreeGrafter"/>
</dbReference>
<feature type="transmembrane region" description="Helical" evidence="9">
    <location>
        <begin position="45"/>
        <end position="63"/>
    </location>
</feature>
<keyword evidence="2" id="KW-0813">Transport</keyword>
<keyword evidence="4" id="KW-0997">Cell inner membrane</keyword>
<dbReference type="Pfam" id="PF04290">
    <property type="entry name" value="DctQ"/>
    <property type="match status" value="1"/>
</dbReference>
<dbReference type="GO" id="GO:0005886">
    <property type="term" value="C:plasma membrane"/>
    <property type="evidence" value="ECO:0007669"/>
    <property type="project" value="UniProtKB-SubCell"/>
</dbReference>
<evidence type="ECO:0000313" key="12">
    <source>
        <dbReference type="Proteomes" id="UP000198853"/>
    </source>
</evidence>
<evidence type="ECO:0000313" key="11">
    <source>
        <dbReference type="EMBL" id="SDI89637.1"/>
    </source>
</evidence>
<feature type="transmembrane region" description="Helical" evidence="9">
    <location>
        <begin position="84"/>
        <end position="106"/>
    </location>
</feature>
<evidence type="ECO:0000259" key="10">
    <source>
        <dbReference type="Pfam" id="PF04290"/>
    </source>
</evidence>
<evidence type="ECO:0000256" key="7">
    <source>
        <dbReference type="ARBA" id="ARBA00023136"/>
    </source>
</evidence>
<feature type="transmembrane region" description="Helical" evidence="9">
    <location>
        <begin position="12"/>
        <end position="39"/>
    </location>
</feature>
<dbReference type="PANTHER" id="PTHR35011:SF2">
    <property type="entry name" value="2,3-DIKETO-L-GULONATE TRAP TRANSPORTER SMALL PERMEASE PROTEIN YIAM"/>
    <property type="match status" value="1"/>
</dbReference>
<sequence length="161" mass="18507">MKILKGVIQGSRVICLILLILIGVLLLLSIITRFFGISISWTDEVIQFSTVWMIFLGAAVAFFDKEHISLNLFNEDRMRVWIKFVRQLVISVSAIIVCLVFIIGGWELFQQGQFQSSPILQWPRSYWYLSIPLCGLLIITVVFIRFGDLKREKEAASIRNP</sequence>
<evidence type="ECO:0000256" key="1">
    <source>
        <dbReference type="ARBA" id="ARBA00004429"/>
    </source>
</evidence>
<keyword evidence="6 9" id="KW-1133">Transmembrane helix</keyword>
<name>A0A1G8PB63_9BACI</name>
<dbReference type="AlphaFoldDB" id="A0A1G8PB63"/>
<dbReference type="InterPro" id="IPR055348">
    <property type="entry name" value="DctQ"/>
</dbReference>
<reference evidence="11 12" key="1">
    <citation type="submission" date="2016-10" db="EMBL/GenBank/DDBJ databases">
        <authorList>
            <person name="de Groot N.N."/>
        </authorList>
    </citation>
    <scope>NUCLEOTIDE SEQUENCE [LARGE SCALE GENOMIC DNA]</scope>
    <source>
        <strain evidence="11 12">DSM 21771</strain>
    </source>
</reference>
<keyword evidence="3" id="KW-1003">Cell membrane</keyword>
<comment type="subcellular location">
    <subcellularLocation>
        <location evidence="1">Cell inner membrane</location>
        <topology evidence="1">Multi-pass membrane protein</topology>
    </subcellularLocation>
</comment>
<dbReference type="PANTHER" id="PTHR35011">
    <property type="entry name" value="2,3-DIKETO-L-GULONATE TRAP TRANSPORTER SMALL PERMEASE PROTEIN YIAM"/>
    <property type="match status" value="1"/>
</dbReference>
<keyword evidence="7 9" id="KW-0472">Membrane</keyword>
<evidence type="ECO:0000256" key="3">
    <source>
        <dbReference type="ARBA" id="ARBA00022475"/>
    </source>
</evidence>
<evidence type="ECO:0000256" key="2">
    <source>
        <dbReference type="ARBA" id="ARBA00022448"/>
    </source>
</evidence>
<dbReference type="Proteomes" id="UP000198853">
    <property type="component" value="Unassembled WGS sequence"/>
</dbReference>
<comment type="similarity">
    <text evidence="8">Belongs to the TRAP transporter small permease family.</text>
</comment>
<keyword evidence="5 9" id="KW-0812">Transmembrane</keyword>
<protein>
    <submittedName>
        <fullName evidence="11">TRAP-type C4-dicarboxylate transport system, small permease component</fullName>
    </submittedName>
</protein>
<evidence type="ECO:0000256" key="6">
    <source>
        <dbReference type="ARBA" id="ARBA00022989"/>
    </source>
</evidence>
<dbReference type="EMBL" id="FNEN01000008">
    <property type="protein sequence ID" value="SDI89637.1"/>
    <property type="molecule type" value="Genomic_DNA"/>
</dbReference>
<evidence type="ECO:0000256" key="4">
    <source>
        <dbReference type="ARBA" id="ARBA00022519"/>
    </source>
</evidence>
<dbReference type="OrthoDB" id="9815614at2"/>